<dbReference type="HOGENOM" id="CLU_023669_2_0_2"/>
<dbReference type="Gene3D" id="3.40.50.300">
    <property type="entry name" value="P-loop containing nucleotide triphosphate hydrolases"/>
    <property type="match status" value="1"/>
</dbReference>
<evidence type="ECO:0000256" key="1">
    <source>
        <dbReference type="ARBA" id="ARBA00022741"/>
    </source>
</evidence>
<keyword evidence="2" id="KW-0067">ATP-binding</keyword>
<evidence type="ECO:0000313" key="5">
    <source>
        <dbReference type="Proteomes" id="UP000033072"/>
    </source>
</evidence>
<dbReference type="PATRIC" id="fig|1434111.4.peg.1481"/>
<organism evidence="4 5">
    <name type="scientific">Methanosarcina lacustris Z-7289</name>
    <dbReference type="NCBI Taxonomy" id="1434111"/>
    <lineage>
        <taxon>Archaea</taxon>
        <taxon>Methanobacteriati</taxon>
        <taxon>Methanobacteriota</taxon>
        <taxon>Stenosarchaea group</taxon>
        <taxon>Methanomicrobia</taxon>
        <taxon>Methanosarcinales</taxon>
        <taxon>Methanosarcinaceae</taxon>
        <taxon>Methanosarcina</taxon>
    </lineage>
</organism>
<accession>A0A0E3WR47</accession>
<evidence type="ECO:0000259" key="3">
    <source>
        <dbReference type="PROSITE" id="PS51146"/>
    </source>
</evidence>
<sequence length="242" mass="27073">MESLSTGVEGLDLLMEGGYPKGKSILVTGPPGSGKTILGIHFLHRSCQEGKKCILILTRELTEDILTQARRLDLNLEPFLEKGQLSIRNIFEDKINKLKSVSKFGKGLCAVDTDIIEYLSSMSSEVDVVVIDNIGVMAINHDIREFADEFSSISIILLKNGCTSLFIMDEDSYEMTHKLTGYMVFGLMRLITQENFSSGKTKQYLYIEKMRNTPVPVKYSLFDITPQGIRVISSIGQKSIFK</sequence>
<dbReference type="GeneID" id="24805877"/>
<dbReference type="RefSeq" id="WP_048125293.1">
    <property type="nucleotide sequence ID" value="NZ_CP009515.1"/>
</dbReference>
<dbReference type="KEGG" id="mls:MSLAZ_1149"/>
<dbReference type="EMBL" id="CP009515">
    <property type="protein sequence ID" value="AKB74410.1"/>
    <property type="molecule type" value="Genomic_DNA"/>
</dbReference>
<dbReference type="PANTHER" id="PTHR43637">
    <property type="entry name" value="UPF0273 PROTEIN TM_0370"/>
    <property type="match status" value="1"/>
</dbReference>
<proteinExistence type="predicted"/>
<dbReference type="AlphaFoldDB" id="A0A0E3WR47"/>
<evidence type="ECO:0000256" key="2">
    <source>
        <dbReference type="ARBA" id="ARBA00022840"/>
    </source>
</evidence>
<gene>
    <name evidence="4" type="ORF">MSLAZ_1149</name>
</gene>
<keyword evidence="5" id="KW-1185">Reference proteome</keyword>
<dbReference type="GO" id="GO:0005524">
    <property type="term" value="F:ATP binding"/>
    <property type="evidence" value="ECO:0007669"/>
    <property type="project" value="UniProtKB-KW"/>
</dbReference>
<dbReference type="Proteomes" id="UP000033072">
    <property type="component" value="Chromosome"/>
</dbReference>
<dbReference type="Pfam" id="PF06745">
    <property type="entry name" value="ATPase"/>
    <property type="match status" value="1"/>
</dbReference>
<name>A0A0E3WR47_9EURY</name>
<dbReference type="PROSITE" id="PS51146">
    <property type="entry name" value="KAIC"/>
    <property type="match status" value="1"/>
</dbReference>
<dbReference type="InterPro" id="IPR010624">
    <property type="entry name" value="KaiC_dom"/>
</dbReference>
<dbReference type="SUPFAM" id="SSF52540">
    <property type="entry name" value="P-loop containing nucleoside triphosphate hydrolases"/>
    <property type="match status" value="1"/>
</dbReference>
<evidence type="ECO:0000313" key="4">
    <source>
        <dbReference type="EMBL" id="AKB74410.1"/>
    </source>
</evidence>
<dbReference type="OrthoDB" id="27015at2157"/>
<dbReference type="InterPro" id="IPR014774">
    <property type="entry name" value="KaiC-like_dom"/>
</dbReference>
<feature type="domain" description="KaiC" evidence="3">
    <location>
        <begin position="2"/>
        <end position="242"/>
    </location>
</feature>
<keyword evidence="1" id="KW-0547">Nucleotide-binding</keyword>
<dbReference type="InterPro" id="IPR027417">
    <property type="entry name" value="P-loop_NTPase"/>
</dbReference>
<reference evidence="4 5" key="1">
    <citation type="submission" date="2014-07" db="EMBL/GenBank/DDBJ databases">
        <title>Methanogenic archaea and the global carbon cycle.</title>
        <authorList>
            <person name="Henriksen J.R."/>
            <person name="Luke J."/>
            <person name="Reinhart S."/>
            <person name="Benedict M.N."/>
            <person name="Youngblut N.D."/>
            <person name="Metcalf M.E."/>
            <person name="Whitaker R.J."/>
            <person name="Metcalf W.W."/>
        </authorList>
    </citation>
    <scope>NUCLEOTIDE SEQUENCE [LARGE SCALE GENOMIC DNA]</scope>
    <source>
        <strain evidence="4 5">Z-7289</strain>
    </source>
</reference>
<protein>
    <recommendedName>
        <fullName evidence="3">KaiC domain-containing protein</fullName>
    </recommendedName>
</protein>
<dbReference type="PANTHER" id="PTHR43637:SF2">
    <property type="entry name" value="PROTEIN GVPD 1"/>
    <property type="match status" value="1"/>
</dbReference>